<dbReference type="InterPro" id="IPR006626">
    <property type="entry name" value="PbH1"/>
</dbReference>
<dbReference type="AlphaFoldDB" id="A0A4Y3QVB8"/>
<feature type="domain" description="AAA+ ATPase" evidence="5">
    <location>
        <begin position="630"/>
        <end position="771"/>
    </location>
</feature>
<dbReference type="InterPro" id="IPR003593">
    <property type="entry name" value="AAA+_ATPase"/>
</dbReference>
<dbReference type="SUPFAM" id="SSF51126">
    <property type="entry name" value="Pectin lyase-like"/>
    <property type="match status" value="3"/>
</dbReference>
<evidence type="ECO:0000313" key="6">
    <source>
        <dbReference type="EMBL" id="GEB49162.1"/>
    </source>
</evidence>
<dbReference type="InterPro" id="IPR011050">
    <property type="entry name" value="Pectin_lyase_fold/virulence"/>
</dbReference>
<dbReference type="RefSeq" id="WP_086815511.1">
    <property type="nucleotide sequence ID" value="NZ_BJMM01000006.1"/>
</dbReference>
<organism evidence="6 7">
    <name type="scientific">Streptomyces cacaoi</name>
    <dbReference type="NCBI Taxonomy" id="1898"/>
    <lineage>
        <taxon>Bacteria</taxon>
        <taxon>Bacillati</taxon>
        <taxon>Actinomycetota</taxon>
        <taxon>Actinomycetes</taxon>
        <taxon>Kitasatosporales</taxon>
        <taxon>Streptomycetaceae</taxon>
        <taxon>Streptomyces</taxon>
    </lineage>
</organism>
<dbReference type="InterPro" id="IPR050773">
    <property type="entry name" value="CbxX/CfxQ_RuBisCO_ESX"/>
</dbReference>
<evidence type="ECO:0000256" key="1">
    <source>
        <dbReference type="ARBA" id="ARBA00010378"/>
    </source>
</evidence>
<dbReference type="InterPro" id="IPR027417">
    <property type="entry name" value="P-loop_NTPase"/>
</dbReference>
<sequence length="1139" mass="118841">MSRQVLAVGPEGSGAAFRTITEALAAASTGALVRVAPGRYPEALVCTDVVTVLAEQGRGSVQLAPRTGVAVTVCAEAVKLTGLEIRGQDPQVPAVDVAVGQLELDDCELSGAAWTTVLARERGALAVRGCRVTGPGGAGIVVTSEAESTIEDCELTDLHASGLVIGEHADPLIRRCTVRDARGNALFVSGHGRGTVEDCDFSGTAQPAVALEDQSATRLLRCRIRRTEGVGVHISSRGGAGVEECTVEETGGHGMTLSGHAAPLVRAVTVRAPGGDGVRVTESVRGRLEGCEVSGARGAALHIGGSAAPVVSDLRVDGGGGVRLEEDCAARFDRLTVLRATGPAVLVADDARPVLRRSVLGDGEGHGLLICGAAHGRYEDVEISSVRRSGVQVEGGARPELSAVAVRDSGAAGFAVGGSAVVQLRDCDVAGARGDGLGLGAGVEVHAESCRFHDGERNGVLIAAAARAVLTGCELFGNRGDGLVSHTREPLLLRALSAWDNGRCGVRRTVLGEEAVLEQVVSRDNGSEDVHGDPELAAVAGQSAPAADASGPRSAADGAGDGDLSPSPAPVDEPRPAEAGQESRAAGGGALDELAGLVGLESVKREVTTLASLVRMGRRRAEMGMPVPSMSRHLVFAGPPGTGKTTVARLYGSILAELEVLRYGHLVEVARQDLVAQVVGGTALKTTEVFEKALGGVLFIDEAYTLTAQSGSGGPDFGQEAVDTLVKLMEDHRDDAVVIAAGYAPEMRTFLASNPGLASRFNRTVEFPHYTAEELVTIVEKICASHQYVLDPRTHEALAAHFARMNRDETFGNARAARAVFEEMVDRQAYRLAAEQDAAPSALLRLLPEDLGEQAQPRSAADAEDDPELPGLLAELESLTGLAEAKGTVSDLVQLLANARRRSAAGLPAPALSHHLVFAGPPGTGKTTVARLYGRLLKALGVLRTGQVVEVSRADLVGRYVGHTARMTTEAFQRALGGVLFIDEAYALTPGGSRADADFGQEAVDTLVKLMEDHRDEVVVIVAGYSEEMAGFLASNPGLASRFSQEVRFAPYSGDELVTILHGQAAAAGYACTDELTELLRGHFTGVPRDRTFGNARYARKVFESLVTRQAGRLNQHSSPTVEELCELRAVDFTAPGER</sequence>
<dbReference type="Pfam" id="PF17866">
    <property type="entry name" value="AAA_lid_6"/>
    <property type="match status" value="2"/>
</dbReference>
<evidence type="ECO:0000259" key="5">
    <source>
        <dbReference type="SMART" id="SM00382"/>
    </source>
</evidence>
<evidence type="ECO:0000256" key="4">
    <source>
        <dbReference type="SAM" id="MobiDB-lite"/>
    </source>
</evidence>
<accession>A0A4Y3QVB8</accession>
<dbReference type="Pfam" id="PF13229">
    <property type="entry name" value="Beta_helix"/>
    <property type="match status" value="2"/>
</dbReference>
<dbReference type="CDD" id="cd00009">
    <property type="entry name" value="AAA"/>
    <property type="match status" value="2"/>
</dbReference>
<keyword evidence="3" id="KW-0067">ATP-binding</keyword>
<dbReference type="Pfam" id="PF00004">
    <property type="entry name" value="AAA"/>
    <property type="match status" value="2"/>
</dbReference>
<keyword evidence="7" id="KW-1185">Reference proteome</keyword>
<name>A0A4Y3QVB8_STRCI</name>
<reference evidence="6 7" key="1">
    <citation type="submission" date="2019-06" db="EMBL/GenBank/DDBJ databases">
        <title>Whole genome shotgun sequence of Streptomyces cacaoi subsp. cacaoi NBRC 12748.</title>
        <authorList>
            <person name="Hosoyama A."/>
            <person name="Uohara A."/>
            <person name="Ohji S."/>
            <person name="Ichikawa N."/>
        </authorList>
    </citation>
    <scope>NUCLEOTIDE SEQUENCE [LARGE SCALE GENOMIC DNA]</scope>
    <source>
        <strain evidence="6 7">NBRC 12748</strain>
    </source>
</reference>
<dbReference type="Gene3D" id="3.40.50.300">
    <property type="entry name" value="P-loop containing nucleotide triphosphate hydrolases"/>
    <property type="match status" value="2"/>
</dbReference>
<dbReference type="GO" id="GO:0005524">
    <property type="term" value="F:ATP binding"/>
    <property type="evidence" value="ECO:0007669"/>
    <property type="project" value="UniProtKB-KW"/>
</dbReference>
<dbReference type="EMBL" id="BJMM01000006">
    <property type="protein sequence ID" value="GEB49162.1"/>
    <property type="molecule type" value="Genomic_DNA"/>
</dbReference>
<dbReference type="SMART" id="SM00710">
    <property type="entry name" value="PbH1"/>
    <property type="match status" value="14"/>
</dbReference>
<evidence type="ECO:0000256" key="2">
    <source>
        <dbReference type="ARBA" id="ARBA00022741"/>
    </source>
</evidence>
<evidence type="ECO:0000256" key="3">
    <source>
        <dbReference type="ARBA" id="ARBA00022840"/>
    </source>
</evidence>
<dbReference type="Proteomes" id="UP000319210">
    <property type="component" value="Unassembled WGS sequence"/>
</dbReference>
<keyword evidence="2" id="KW-0547">Nucleotide-binding</keyword>
<dbReference type="Gene3D" id="2.160.20.10">
    <property type="entry name" value="Single-stranded right-handed beta-helix, Pectin lyase-like"/>
    <property type="match status" value="2"/>
</dbReference>
<feature type="domain" description="AAA+ ATPase" evidence="5">
    <location>
        <begin position="912"/>
        <end position="1053"/>
    </location>
</feature>
<dbReference type="InterPro" id="IPR041627">
    <property type="entry name" value="AAA_lid_6"/>
</dbReference>
<dbReference type="InterPro" id="IPR012334">
    <property type="entry name" value="Pectin_lyas_fold"/>
</dbReference>
<evidence type="ECO:0000313" key="7">
    <source>
        <dbReference type="Proteomes" id="UP000319210"/>
    </source>
</evidence>
<dbReference type="PRINTS" id="PR00819">
    <property type="entry name" value="CBXCFQXSUPER"/>
</dbReference>
<feature type="region of interest" description="Disordered" evidence="4">
    <location>
        <begin position="540"/>
        <end position="586"/>
    </location>
</feature>
<proteinExistence type="inferred from homology"/>
<dbReference type="GO" id="GO:0016887">
    <property type="term" value="F:ATP hydrolysis activity"/>
    <property type="evidence" value="ECO:0007669"/>
    <property type="project" value="InterPro"/>
</dbReference>
<dbReference type="SMART" id="SM00382">
    <property type="entry name" value="AAA"/>
    <property type="match status" value="2"/>
</dbReference>
<gene>
    <name evidence="6" type="ORF">SCA03_17130</name>
</gene>
<dbReference type="PANTHER" id="PTHR43392">
    <property type="entry name" value="AAA-TYPE ATPASE FAMILY PROTEIN / ANKYRIN REPEAT FAMILY PROTEIN"/>
    <property type="match status" value="1"/>
</dbReference>
<dbReference type="SUPFAM" id="SSF52540">
    <property type="entry name" value="P-loop containing nucleoside triphosphate hydrolases"/>
    <property type="match status" value="2"/>
</dbReference>
<dbReference type="InterPro" id="IPR039448">
    <property type="entry name" value="Beta_helix"/>
</dbReference>
<dbReference type="OrthoDB" id="9806903at2"/>
<comment type="caution">
    <text evidence="6">The sequence shown here is derived from an EMBL/GenBank/DDBJ whole genome shotgun (WGS) entry which is preliminary data.</text>
</comment>
<dbReference type="InterPro" id="IPR000641">
    <property type="entry name" value="CbxX/CfxQ"/>
</dbReference>
<protein>
    <recommendedName>
        <fullName evidence="5">AAA+ ATPase domain-containing protein</fullName>
    </recommendedName>
</protein>
<dbReference type="InterPro" id="IPR003959">
    <property type="entry name" value="ATPase_AAA_core"/>
</dbReference>
<dbReference type="PANTHER" id="PTHR43392:SF2">
    <property type="entry name" value="AAA-TYPE ATPASE FAMILY PROTEIN _ ANKYRIN REPEAT FAMILY PROTEIN"/>
    <property type="match status" value="1"/>
</dbReference>
<comment type="similarity">
    <text evidence="1">Belongs to the CbxX/CfxQ family.</text>
</comment>
<dbReference type="FunFam" id="3.40.50.300:FF:000216">
    <property type="entry name" value="Type VII secretion ATPase EccA"/>
    <property type="match status" value="2"/>
</dbReference>
<dbReference type="Gene3D" id="1.10.8.60">
    <property type="match status" value="2"/>
</dbReference>